<dbReference type="InterPro" id="IPR011040">
    <property type="entry name" value="Sialidase"/>
</dbReference>
<evidence type="ECO:0000256" key="2">
    <source>
        <dbReference type="ARBA" id="ARBA00009348"/>
    </source>
</evidence>
<dbReference type="GO" id="GO:0005737">
    <property type="term" value="C:cytoplasm"/>
    <property type="evidence" value="ECO:0007669"/>
    <property type="project" value="TreeGrafter"/>
</dbReference>
<dbReference type="PANTHER" id="PTHR10628:SF30">
    <property type="entry name" value="EXO-ALPHA-SIALIDASE"/>
    <property type="match status" value="1"/>
</dbReference>
<evidence type="ECO:0000313" key="7">
    <source>
        <dbReference type="Proteomes" id="UP000184510"/>
    </source>
</evidence>
<dbReference type="OrthoDB" id="7294637at2"/>
<dbReference type="GO" id="GO:0016788">
    <property type="term" value="F:hydrolase activity, acting on ester bonds"/>
    <property type="evidence" value="ECO:0007669"/>
    <property type="project" value="UniProtKB-ARBA"/>
</dbReference>
<reference evidence="6 7" key="1">
    <citation type="submission" date="2016-11" db="EMBL/GenBank/DDBJ databases">
        <authorList>
            <person name="Jaros S."/>
            <person name="Januszkiewicz K."/>
            <person name="Wedrychowicz H."/>
        </authorList>
    </citation>
    <scope>NUCLEOTIDE SEQUENCE [LARGE SCALE GENOMIC DNA]</scope>
    <source>
        <strain evidence="6 7">DSM 18772</strain>
    </source>
</reference>
<comment type="similarity">
    <text evidence="2">Belongs to the glycosyl hydrolase 33 family.</text>
</comment>
<evidence type="ECO:0000259" key="4">
    <source>
        <dbReference type="Pfam" id="PF13088"/>
    </source>
</evidence>
<gene>
    <name evidence="6" type="ORF">SAMN02745181_3670</name>
</gene>
<dbReference type="GO" id="GO:0016020">
    <property type="term" value="C:membrane"/>
    <property type="evidence" value="ECO:0007669"/>
    <property type="project" value="TreeGrafter"/>
</dbReference>
<keyword evidence="6" id="KW-0378">Hydrolase</keyword>
<dbReference type="CDD" id="cd15482">
    <property type="entry name" value="Sialidase_non-viral"/>
    <property type="match status" value="1"/>
</dbReference>
<dbReference type="EC" id="3.2.1.18" evidence="3"/>
<feature type="domain" description="Sialidase" evidence="4">
    <location>
        <begin position="208"/>
        <end position="500"/>
    </location>
</feature>
<dbReference type="InterPro" id="IPR036514">
    <property type="entry name" value="SGNH_hydro_sf"/>
</dbReference>
<dbReference type="AlphaFoldDB" id="A0A1M6RS38"/>
<dbReference type="STRING" id="1123071.SAMN02745181_3670"/>
<protein>
    <recommendedName>
        <fullName evidence="3">exo-alpha-sialidase</fullName>
        <ecNumber evidence="3">3.2.1.18</ecNumber>
    </recommendedName>
</protein>
<dbReference type="SUPFAM" id="SSF50939">
    <property type="entry name" value="Sialidases"/>
    <property type="match status" value="1"/>
</dbReference>
<dbReference type="GO" id="GO:0009313">
    <property type="term" value="P:oligosaccharide catabolic process"/>
    <property type="evidence" value="ECO:0007669"/>
    <property type="project" value="TreeGrafter"/>
</dbReference>
<name>A0A1M6RS38_9BACT</name>
<dbReference type="InParanoid" id="A0A1M6RS38"/>
<dbReference type="InterPro" id="IPR013830">
    <property type="entry name" value="SGNH_hydro"/>
</dbReference>
<evidence type="ECO:0000313" key="6">
    <source>
        <dbReference type="EMBL" id="SHK35246.1"/>
    </source>
</evidence>
<feature type="domain" description="SGNH hydrolase-type esterase" evidence="5">
    <location>
        <begin position="565"/>
        <end position="733"/>
    </location>
</feature>
<evidence type="ECO:0000259" key="5">
    <source>
        <dbReference type="Pfam" id="PF13472"/>
    </source>
</evidence>
<dbReference type="Gene3D" id="2.120.10.10">
    <property type="match status" value="1"/>
</dbReference>
<dbReference type="Proteomes" id="UP000184510">
    <property type="component" value="Unassembled WGS sequence"/>
</dbReference>
<evidence type="ECO:0000256" key="3">
    <source>
        <dbReference type="ARBA" id="ARBA00012733"/>
    </source>
</evidence>
<organism evidence="6 7">
    <name type="scientific">Rubritalea squalenifaciens DSM 18772</name>
    <dbReference type="NCBI Taxonomy" id="1123071"/>
    <lineage>
        <taxon>Bacteria</taxon>
        <taxon>Pseudomonadati</taxon>
        <taxon>Verrucomicrobiota</taxon>
        <taxon>Verrucomicrobiia</taxon>
        <taxon>Verrucomicrobiales</taxon>
        <taxon>Rubritaleaceae</taxon>
        <taxon>Rubritalea</taxon>
    </lineage>
</organism>
<dbReference type="EMBL" id="FQYR01000008">
    <property type="protein sequence ID" value="SHK35246.1"/>
    <property type="molecule type" value="Genomic_DNA"/>
</dbReference>
<dbReference type="Pfam" id="PF13088">
    <property type="entry name" value="BNR_2"/>
    <property type="match status" value="1"/>
</dbReference>
<dbReference type="GO" id="GO:0004308">
    <property type="term" value="F:exo-alpha-sialidase activity"/>
    <property type="evidence" value="ECO:0007669"/>
    <property type="project" value="UniProtKB-EC"/>
</dbReference>
<dbReference type="InterPro" id="IPR026856">
    <property type="entry name" value="Sialidase_fam"/>
</dbReference>
<dbReference type="GO" id="GO:0006689">
    <property type="term" value="P:ganglioside catabolic process"/>
    <property type="evidence" value="ECO:0007669"/>
    <property type="project" value="TreeGrafter"/>
</dbReference>
<dbReference type="RefSeq" id="WP_143185213.1">
    <property type="nucleotide sequence ID" value="NZ_FQYR01000008.1"/>
</dbReference>
<comment type="catalytic activity">
    <reaction evidence="1">
        <text>Hydrolysis of alpha-(2-&gt;3)-, alpha-(2-&gt;6)-, alpha-(2-&gt;8)- glycosidic linkages of terminal sialic acid residues in oligosaccharides, glycoproteins, glycolipids, colominic acid and synthetic substrates.</text>
        <dbReference type="EC" id="3.2.1.18"/>
    </reaction>
</comment>
<evidence type="ECO:0000256" key="1">
    <source>
        <dbReference type="ARBA" id="ARBA00000427"/>
    </source>
</evidence>
<dbReference type="Pfam" id="PF13472">
    <property type="entry name" value="Lipase_GDSL_2"/>
    <property type="match status" value="1"/>
</dbReference>
<keyword evidence="7" id="KW-1185">Reference proteome</keyword>
<proteinExistence type="inferred from homology"/>
<dbReference type="SUPFAM" id="SSF52266">
    <property type="entry name" value="SGNH hydrolase"/>
    <property type="match status" value="1"/>
</dbReference>
<accession>A0A1M6RS38</accession>
<dbReference type="PANTHER" id="PTHR10628">
    <property type="entry name" value="SIALIDASE"/>
    <property type="match status" value="1"/>
</dbReference>
<sequence>MKWITLILTICLPVLLQAETLYLVKDGEITENAYKKGSSWKEEKAAVTGKGPGQTLGMKLLTNGSEFTISATLILKEVKHTAAGIIIGNDFFGFDSNRQTLFLEGSGFGGFQQLDAKVVAGKPFTLAAESKDGKITFQIDGQTVAERPYTVADLSHVALRPHRGQILVKEFLVTGTFTKPAKLNHLFACGQEGYASYRIPALVTTKSGTLLAFCEGRKDHAGDHGNIDIVLKRSTDGGKTWSPLQVIYDYGKHVAGNPCPIVEQDTGRIFLLSCTSDHHEGAIMAGKGRRGIFIQHSDDDGKTWTEPRDIASNIYPENWRWYATGPCSGIQIREGKHAKRLVAPANHSTFENGKSIYRAHSLYSDDLGKTWQLGTSAADGSNESQIAEVAPDLLYHNMRMQTHSQKVRGVRTSTDGGATWTEMKHDFNLPGPRCQGSVIRDYSKPQRLIFSNPASRSARTDMTIRISDDGGKTWPYSKRIHPYSSAYSDLSITKEGKVAILFEGGYASYIEEGIIFNVYEMKDLMDTPQVEAATPAHKKHWDLWSERQAKFNERAKQGEVDILMIGDSITHYWQSNKMCKTDGQELWDKYFRDRMAANFGIGSDRTQHLLYRLQNGNLENLDPDFTVLMIGTNNATSLHTPYEIYLGTEAIIQTVQQHCPGTTILLYDIFPRLRGGSPMQNLCSQANDLTDSLCDGKKVIRCSINQQLLDEQGQPNKKIFFDGIHLSTEGYEIWAKDILRYTN</sequence>
<dbReference type="InterPro" id="IPR036278">
    <property type="entry name" value="Sialidase_sf"/>
</dbReference>
<dbReference type="Gene3D" id="3.40.50.1110">
    <property type="entry name" value="SGNH hydrolase"/>
    <property type="match status" value="1"/>
</dbReference>